<reference evidence="2" key="1">
    <citation type="journal article" date="2020" name="Stud. Mycol.">
        <title>101 Dothideomycetes genomes: a test case for predicting lifestyles and emergence of pathogens.</title>
        <authorList>
            <person name="Haridas S."/>
            <person name="Albert R."/>
            <person name="Binder M."/>
            <person name="Bloem J."/>
            <person name="Labutti K."/>
            <person name="Salamov A."/>
            <person name="Andreopoulos B."/>
            <person name="Baker S."/>
            <person name="Barry K."/>
            <person name="Bills G."/>
            <person name="Bluhm B."/>
            <person name="Cannon C."/>
            <person name="Castanera R."/>
            <person name="Culley D."/>
            <person name="Daum C."/>
            <person name="Ezra D."/>
            <person name="Gonzalez J."/>
            <person name="Henrissat B."/>
            <person name="Kuo A."/>
            <person name="Liang C."/>
            <person name="Lipzen A."/>
            <person name="Lutzoni F."/>
            <person name="Magnuson J."/>
            <person name="Mondo S."/>
            <person name="Nolan M."/>
            <person name="Ohm R."/>
            <person name="Pangilinan J."/>
            <person name="Park H.-J."/>
            <person name="Ramirez L."/>
            <person name="Alfaro M."/>
            <person name="Sun H."/>
            <person name="Tritt A."/>
            <person name="Yoshinaga Y."/>
            <person name="Zwiers L.-H."/>
            <person name="Turgeon B."/>
            <person name="Goodwin S."/>
            <person name="Spatafora J."/>
            <person name="Crous P."/>
            <person name="Grigoriev I."/>
        </authorList>
    </citation>
    <scope>NUCLEOTIDE SEQUENCE</scope>
    <source>
        <strain evidence="2">ATCC 74209</strain>
    </source>
</reference>
<evidence type="ECO:0000313" key="3">
    <source>
        <dbReference type="Proteomes" id="UP000799536"/>
    </source>
</evidence>
<name>A0A9P4JBN2_9PLEO</name>
<comment type="caution">
    <text evidence="2">The sequence shown here is derived from an EMBL/GenBank/DDBJ whole genome shotgun (WGS) entry which is preliminary data.</text>
</comment>
<accession>A0A9P4JBN2</accession>
<evidence type="ECO:0000256" key="1">
    <source>
        <dbReference type="SAM" id="Phobius"/>
    </source>
</evidence>
<proteinExistence type="predicted"/>
<evidence type="ECO:0000313" key="2">
    <source>
        <dbReference type="EMBL" id="KAF2196517.1"/>
    </source>
</evidence>
<dbReference type="AlphaFoldDB" id="A0A9P4JBN2"/>
<dbReference type="EMBL" id="ML994373">
    <property type="protein sequence ID" value="KAF2196517.1"/>
    <property type="molecule type" value="Genomic_DNA"/>
</dbReference>
<organism evidence="2 3">
    <name type="scientific">Delitschia confertaspora ATCC 74209</name>
    <dbReference type="NCBI Taxonomy" id="1513339"/>
    <lineage>
        <taxon>Eukaryota</taxon>
        <taxon>Fungi</taxon>
        <taxon>Dikarya</taxon>
        <taxon>Ascomycota</taxon>
        <taxon>Pezizomycotina</taxon>
        <taxon>Dothideomycetes</taxon>
        <taxon>Pleosporomycetidae</taxon>
        <taxon>Pleosporales</taxon>
        <taxon>Delitschiaceae</taxon>
        <taxon>Delitschia</taxon>
    </lineage>
</organism>
<dbReference type="OrthoDB" id="190201at2759"/>
<sequence>MLYAVLPWMIQSHFPKLPSIRRSLKDIRRRTNSVNKITADPTGSPPVTPPPCYTSRPASVHQESFFEDEEDENRENLSYFEHGPLQPASALSARETESGINWKYANRGRNLLFLSYQESGMIAHEEGDGSPLLTRQLYIHGISYLLRGLPTNLTPEESLSIQAAMPKSIQDLQNSLNAHDRVPSITHTSRSNEPPTQSPSLLHRATAKTVFYIFILLNFLLPYLKLFIGYAYQYEREHKITQRVLSKSVETANDLGQKGIRLSQTVCQMNNGKVGQAINDIALWWLRGLTGGIQQGISEGVRVLGLEAAQNQPTVKARLKQ</sequence>
<dbReference type="Proteomes" id="UP000799536">
    <property type="component" value="Unassembled WGS sequence"/>
</dbReference>
<keyword evidence="1" id="KW-0812">Transmembrane</keyword>
<protein>
    <submittedName>
        <fullName evidence="2">Uncharacterized protein</fullName>
    </submittedName>
</protein>
<keyword evidence="1" id="KW-0472">Membrane</keyword>
<gene>
    <name evidence="2" type="ORF">GQ43DRAFT_383111</name>
</gene>
<feature type="transmembrane region" description="Helical" evidence="1">
    <location>
        <begin position="210"/>
        <end position="232"/>
    </location>
</feature>
<keyword evidence="3" id="KW-1185">Reference proteome</keyword>
<keyword evidence="1" id="KW-1133">Transmembrane helix</keyword>